<accession>A0AA87ZZK2</accession>
<proteinExistence type="predicted"/>
<name>A0AA87ZZK2_FICCA</name>
<dbReference type="AlphaFoldDB" id="A0AA87ZZK2"/>
<sequence length="173" mass="18438">MEIRRRLHLRLLRRGHLRQSSSSVSFMARAAGSRVIAGVVTFVASTDDSPLPHLFARPHGAPPLRRALPFLERPRYGAGVVAPSTPRPSSINGGPSGATSFRFRSSRLLHPDTTSGAGVVAFVTGADEASLPHLLARPHEASPSRRALLVLEQPRRSAGVVTIVAGTATLISF</sequence>
<dbReference type="Proteomes" id="UP001187192">
    <property type="component" value="Unassembled WGS sequence"/>
</dbReference>
<keyword evidence="2" id="KW-1185">Reference proteome</keyword>
<organism evidence="1 2">
    <name type="scientific">Ficus carica</name>
    <name type="common">Common fig</name>
    <dbReference type="NCBI Taxonomy" id="3494"/>
    <lineage>
        <taxon>Eukaryota</taxon>
        <taxon>Viridiplantae</taxon>
        <taxon>Streptophyta</taxon>
        <taxon>Embryophyta</taxon>
        <taxon>Tracheophyta</taxon>
        <taxon>Spermatophyta</taxon>
        <taxon>Magnoliopsida</taxon>
        <taxon>eudicotyledons</taxon>
        <taxon>Gunneridae</taxon>
        <taxon>Pentapetalae</taxon>
        <taxon>rosids</taxon>
        <taxon>fabids</taxon>
        <taxon>Rosales</taxon>
        <taxon>Moraceae</taxon>
        <taxon>Ficeae</taxon>
        <taxon>Ficus</taxon>
    </lineage>
</organism>
<comment type="caution">
    <text evidence="1">The sequence shown here is derived from an EMBL/GenBank/DDBJ whole genome shotgun (WGS) entry which is preliminary data.</text>
</comment>
<reference evidence="1" key="1">
    <citation type="submission" date="2023-07" db="EMBL/GenBank/DDBJ databases">
        <title>draft genome sequence of fig (Ficus carica).</title>
        <authorList>
            <person name="Takahashi T."/>
            <person name="Nishimura K."/>
        </authorList>
    </citation>
    <scope>NUCLEOTIDE SEQUENCE</scope>
</reference>
<dbReference type="EMBL" id="BTGU01000023">
    <property type="protein sequence ID" value="GMN46784.1"/>
    <property type="molecule type" value="Genomic_DNA"/>
</dbReference>
<protein>
    <submittedName>
        <fullName evidence="1">Uncharacterized protein</fullName>
    </submittedName>
</protein>
<evidence type="ECO:0000313" key="1">
    <source>
        <dbReference type="EMBL" id="GMN46784.1"/>
    </source>
</evidence>
<gene>
    <name evidence="1" type="ORF">TIFTF001_015967</name>
</gene>
<evidence type="ECO:0000313" key="2">
    <source>
        <dbReference type="Proteomes" id="UP001187192"/>
    </source>
</evidence>